<accession>B0CQ18</accession>
<keyword evidence="3" id="KW-0732">Signal</keyword>
<sequence length="472" mass="50857">MVAFLPLATFSIVACVCGQQVLGFRNITVDDTDPSINYSGIWRLALPGDGMDVGGTHVVAEVDPDAYARFTFTGVALYFHSPKWPYHVNTDVSLDGEPIRTIDLQDYTHATLEASGASLKSTIVASWVGLENTQHTLLISKTKTTPFYVLDALTYTVLDATDVAGSTSPITPLKTSFRTPRSLRRDLYSSGGVLNVPAIVGAVIAIIVIKLMICIWCVWFRRRRYTRYVAPVQMYPPAGPGSFPPPPPPYQGFPSPINPLYPTNPPVNPTFPNSPLHPSYPLTPISPYGPPKPIEPFNPYVGFNTIPTRRPGSGSTTRRDQQPNDVRPIPDRGGVRPISSGDGVTPIPAAARRESRQPARQDPRITQADGLATPIPTTNSTRRTAPGSELASVRPSSGGDLPPPPDYTEEDGRPGSGPGRGLDGNVNASSDGQPTASNSDGSAGNRVSGFSYPQPLSFMPVNYLDFGTKWEF</sequence>
<dbReference type="EMBL" id="DS547091">
    <property type="protein sequence ID" value="EDR16162.1"/>
    <property type="molecule type" value="Genomic_DNA"/>
</dbReference>
<feature type="compositionally biased region" description="Polar residues" evidence="1">
    <location>
        <begin position="426"/>
        <end position="442"/>
    </location>
</feature>
<dbReference type="Gene3D" id="2.60.120.260">
    <property type="entry name" value="Galactose-binding domain-like"/>
    <property type="match status" value="1"/>
</dbReference>
<feature type="compositionally biased region" description="Basic and acidic residues" evidence="1">
    <location>
        <begin position="351"/>
        <end position="363"/>
    </location>
</feature>
<dbReference type="GeneID" id="6069133"/>
<feature type="region of interest" description="Disordered" evidence="1">
    <location>
        <begin position="299"/>
        <end position="459"/>
    </location>
</feature>
<organism evidence="5">
    <name type="scientific">Laccaria bicolor (strain S238N-H82 / ATCC MYA-4686)</name>
    <name type="common">Bicoloured deceiver</name>
    <name type="synonym">Laccaria laccata var. bicolor</name>
    <dbReference type="NCBI Taxonomy" id="486041"/>
    <lineage>
        <taxon>Eukaryota</taxon>
        <taxon>Fungi</taxon>
        <taxon>Dikarya</taxon>
        <taxon>Basidiomycota</taxon>
        <taxon>Agaricomycotina</taxon>
        <taxon>Agaricomycetes</taxon>
        <taxon>Agaricomycetidae</taxon>
        <taxon>Agaricales</taxon>
        <taxon>Agaricineae</taxon>
        <taxon>Hydnangiaceae</taxon>
        <taxon>Laccaria</taxon>
    </lineage>
</organism>
<feature type="compositionally biased region" description="Basic and acidic residues" evidence="1">
    <location>
        <begin position="317"/>
        <end position="334"/>
    </location>
</feature>
<evidence type="ECO:0000256" key="1">
    <source>
        <dbReference type="SAM" id="MobiDB-lite"/>
    </source>
</evidence>
<dbReference type="STRING" id="486041.B0CQ18"/>
<keyword evidence="5" id="KW-1185">Reference proteome</keyword>
<feature type="transmembrane region" description="Helical" evidence="2">
    <location>
        <begin position="198"/>
        <end position="219"/>
    </location>
</feature>
<feature type="chain" id="PRO_5002746920" evidence="3">
    <location>
        <begin position="19"/>
        <end position="472"/>
    </location>
</feature>
<dbReference type="InParanoid" id="B0CQ18"/>
<name>B0CQ18_LACBS</name>
<reference evidence="4 5" key="1">
    <citation type="journal article" date="2008" name="Nature">
        <title>The genome of Laccaria bicolor provides insights into mycorrhizal symbiosis.</title>
        <authorList>
            <person name="Martin F."/>
            <person name="Aerts A."/>
            <person name="Ahren D."/>
            <person name="Brun A."/>
            <person name="Danchin E.G.J."/>
            <person name="Duchaussoy F."/>
            <person name="Gibon J."/>
            <person name="Kohler A."/>
            <person name="Lindquist E."/>
            <person name="Pereda V."/>
            <person name="Salamov A."/>
            <person name="Shapiro H.J."/>
            <person name="Wuyts J."/>
            <person name="Blaudez D."/>
            <person name="Buee M."/>
            <person name="Brokstein P."/>
            <person name="Canbaeck B."/>
            <person name="Cohen D."/>
            <person name="Courty P.E."/>
            <person name="Coutinho P.M."/>
            <person name="Delaruelle C."/>
            <person name="Detter J.C."/>
            <person name="Deveau A."/>
            <person name="DiFazio S."/>
            <person name="Duplessis S."/>
            <person name="Fraissinet-Tachet L."/>
            <person name="Lucic E."/>
            <person name="Frey-Klett P."/>
            <person name="Fourrey C."/>
            <person name="Feussner I."/>
            <person name="Gay G."/>
            <person name="Grimwood J."/>
            <person name="Hoegger P.J."/>
            <person name="Jain P."/>
            <person name="Kilaru S."/>
            <person name="Labbe J."/>
            <person name="Lin Y.C."/>
            <person name="Legue V."/>
            <person name="Le Tacon F."/>
            <person name="Marmeisse R."/>
            <person name="Melayah D."/>
            <person name="Montanini B."/>
            <person name="Muratet M."/>
            <person name="Nehls U."/>
            <person name="Niculita-Hirzel H."/>
            <person name="Oudot-Le Secq M.P."/>
            <person name="Peter M."/>
            <person name="Quesneville H."/>
            <person name="Rajashekar B."/>
            <person name="Reich M."/>
            <person name="Rouhier N."/>
            <person name="Schmutz J."/>
            <person name="Yin T."/>
            <person name="Chalot M."/>
            <person name="Henrissat B."/>
            <person name="Kuees U."/>
            <person name="Lucas S."/>
            <person name="Van de Peer Y."/>
            <person name="Podila G.K."/>
            <person name="Polle A."/>
            <person name="Pukkila P.J."/>
            <person name="Richardson P.M."/>
            <person name="Rouze P."/>
            <person name="Sanders I.R."/>
            <person name="Stajich J.E."/>
            <person name="Tunlid A."/>
            <person name="Tuskan G."/>
            <person name="Grigoriev I.V."/>
        </authorList>
    </citation>
    <scope>NUCLEOTIDE SEQUENCE [LARGE SCALE GENOMIC DNA]</scope>
    <source>
        <strain evidence="5">S238N-H82 / ATCC MYA-4686</strain>
    </source>
</reference>
<protein>
    <submittedName>
        <fullName evidence="4">Predicted protein</fullName>
    </submittedName>
</protein>
<keyword evidence="2" id="KW-1133">Transmembrane helix</keyword>
<keyword evidence="2" id="KW-0472">Membrane</keyword>
<proteinExistence type="predicted"/>
<dbReference type="RefSeq" id="XP_001874370.1">
    <property type="nucleotide sequence ID" value="XM_001874335.1"/>
</dbReference>
<feature type="signal peptide" evidence="3">
    <location>
        <begin position="1"/>
        <end position="18"/>
    </location>
</feature>
<gene>
    <name evidence="4" type="ORF">LACBIDRAFT_321400</name>
</gene>
<dbReference type="Proteomes" id="UP000001194">
    <property type="component" value="Unassembled WGS sequence"/>
</dbReference>
<dbReference type="AlphaFoldDB" id="B0CQ18"/>
<dbReference type="HOGENOM" id="CLU_594553_0_0_1"/>
<evidence type="ECO:0000256" key="3">
    <source>
        <dbReference type="SAM" id="SignalP"/>
    </source>
</evidence>
<dbReference type="KEGG" id="lbc:LACBIDRAFT_321400"/>
<dbReference type="OrthoDB" id="3234968at2759"/>
<keyword evidence="2" id="KW-0812">Transmembrane</keyword>
<evidence type="ECO:0000313" key="4">
    <source>
        <dbReference type="EMBL" id="EDR16162.1"/>
    </source>
</evidence>
<evidence type="ECO:0000256" key="2">
    <source>
        <dbReference type="SAM" id="Phobius"/>
    </source>
</evidence>
<feature type="compositionally biased region" description="Low complexity" evidence="1">
    <location>
        <begin position="307"/>
        <end position="316"/>
    </location>
</feature>
<evidence type="ECO:0000313" key="5">
    <source>
        <dbReference type="Proteomes" id="UP000001194"/>
    </source>
</evidence>